<feature type="transmembrane region" description="Helical" evidence="8">
    <location>
        <begin position="244"/>
        <end position="264"/>
    </location>
</feature>
<feature type="transmembrane region" description="Helical" evidence="8">
    <location>
        <begin position="53"/>
        <end position="74"/>
    </location>
</feature>
<dbReference type="InterPro" id="IPR017871">
    <property type="entry name" value="ABC_transporter-like_CS"/>
</dbReference>
<dbReference type="InterPro" id="IPR036640">
    <property type="entry name" value="ABC1_TM_sf"/>
</dbReference>
<dbReference type="GO" id="GO:0005524">
    <property type="term" value="F:ATP binding"/>
    <property type="evidence" value="ECO:0007669"/>
    <property type="project" value="UniProtKB-KW"/>
</dbReference>
<dbReference type="InterPro" id="IPR003439">
    <property type="entry name" value="ABC_transporter-like_ATP-bd"/>
</dbReference>
<dbReference type="InterPro" id="IPR011527">
    <property type="entry name" value="ABC1_TM_dom"/>
</dbReference>
<dbReference type="GO" id="GO:0015421">
    <property type="term" value="F:ABC-type oligopeptide transporter activity"/>
    <property type="evidence" value="ECO:0007669"/>
    <property type="project" value="TreeGrafter"/>
</dbReference>
<evidence type="ECO:0000256" key="3">
    <source>
        <dbReference type="ARBA" id="ARBA00022692"/>
    </source>
</evidence>
<dbReference type="InterPro" id="IPR027417">
    <property type="entry name" value="P-loop_NTPase"/>
</dbReference>
<evidence type="ECO:0000256" key="6">
    <source>
        <dbReference type="ARBA" id="ARBA00022989"/>
    </source>
</evidence>
<dbReference type="GO" id="GO:0016887">
    <property type="term" value="F:ATP hydrolysis activity"/>
    <property type="evidence" value="ECO:0007669"/>
    <property type="project" value="InterPro"/>
</dbReference>
<name>A0A212M0G9_9FIRM</name>
<keyword evidence="6 8" id="KW-1133">Transmembrane helix</keyword>
<accession>A0A212M0G9</accession>
<dbReference type="PROSITE" id="PS50929">
    <property type="entry name" value="ABC_TM1F"/>
    <property type="match status" value="1"/>
</dbReference>
<keyword evidence="4" id="KW-0547">Nucleotide-binding</keyword>
<dbReference type="Pfam" id="PF00664">
    <property type="entry name" value="ABC_membrane"/>
    <property type="match status" value="1"/>
</dbReference>
<evidence type="ECO:0000256" key="8">
    <source>
        <dbReference type="SAM" id="Phobius"/>
    </source>
</evidence>
<reference evidence="11" key="1">
    <citation type="submission" date="2016-08" db="EMBL/GenBank/DDBJ databases">
        <authorList>
            <person name="Seilhamer J.J."/>
        </authorList>
    </citation>
    <scope>NUCLEOTIDE SEQUENCE</scope>
    <source>
        <strain evidence="11">86</strain>
    </source>
</reference>
<dbReference type="RefSeq" id="WP_288185704.1">
    <property type="nucleotide sequence ID" value="NZ_LT608335.1"/>
</dbReference>
<feature type="domain" description="ABC transporter" evidence="9">
    <location>
        <begin position="333"/>
        <end position="567"/>
    </location>
</feature>
<dbReference type="EMBL" id="FMJE01000007">
    <property type="protein sequence ID" value="SCM83230.1"/>
    <property type="molecule type" value="Genomic_DNA"/>
</dbReference>
<dbReference type="AlphaFoldDB" id="A0A212M0G9"/>
<organism evidence="11">
    <name type="scientific">uncultured Sporomusa sp</name>
    <dbReference type="NCBI Taxonomy" id="307249"/>
    <lineage>
        <taxon>Bacteria</taxon>
        <taxon>Bacillati</taxon>
        <taxon>Bacillota</taxon>
        <taxon>Negativicutes</taxon>
        <taxon>Selenomonadales</taxon>
        <taxon>Sporomusaceae</taxon>
        <taxon>Sporomusa</taxon>
        <taxon>environmental samples</taxon>
    </lineage>
</organism>
<dbReference type="PROSITE" id="PS50893">
    <property type="entry name" value="ABC_TRANSPORTER_2"/>
    <property type="match status" value="1"/>
</dbReference>
<dbReference type="SUPFAM" id="SSF52540">
    <property type="entry name" value="P-loop containing nucleoside triphosphate hydrolases"/>
    <property type="match status" value="1"/>
</dbReference>
<dbReference type="Gene3D" id="1.20.1560.10">
    <property type="entry name" value="ABC transporter type 1, transmembrane domain"/>
    <property type="match status" value="1"/>
</dbReference>
<dbReference type="PROSITE" id="PS00211">
    <property type="entry name" value="ABC_TRANSPORTER_1"/>
    <property type="match status" value="1"/>
</dbReference>
<dbReference type="Gene3D" id="3.40.50.300">
    <property type="entry name" value="P-loop containing nucleotide triphosphate hydrolases"/>
    <property type="match status" value="1"/>
</dbReference>
<dbReference type="PANTHER" id="PTHR43394:SF1">
    <property type="entry name" value="ATP-BINDING CASSETTE SUB-FAMILY B MEMBER 10, MITOCHONDRIAL"/>
    <property type="match status" value="1"/>
</dbReference>
<evidence type="ECO:0000256" key="7">
    <source>
        <dbReference type="ARBA" id="ARBA00023136"/>
    </source>
</evidence>
<feature type="transmembrane region" description="Helical" evidence="8">
    <location>
        <begin position="270"/>
        <end position="287"/>
    </location>
</feature>
<feature type="domain" description="ABC transmembrane type-1" evidence="10">
    <location>
        <begin position="17"/>
        <end position="299"/>
    </location>
</feature>
<feature type="transmembrane region" description="Helical" evidence="8">
    <location>
        <begin position="158"/>
        <end position="175"/>
    </location>
</feature>
<dbReference type="SMART" id="SM00382">
    <property type="entry name" value="AAA"/>
    <property type="match status" value="1"/>
</dbReference>
<evidence type="ECO:0000256" key="4">
    <source>
        <dbReference type="ARBA" id="ARBA00022741"/>
    </source>
</evidence>
<evidence type="ECO:0000256" key="5">
    <source>
        <dbReference type="ARBA" id="ARBA00022840"/>
    </source>
</evidence>
<protein>
    <submittedName>
        <fullName evidence="11">Uncharacterized ABC transporter ATP-binding protein YwjA</fullName>
    </submittedName>
</protein>
<evidence type="ECO:0000256" key="1">
    <source>
        <dbReference type="ARBA" id="ARBA00004651"/>
    </source>
</evidence>
<sequence length="578" mass="65782">MLRRFALYYRPHLPLFFLDFFCAVLMSVLDLVFPLAVRQVIDDILPAGDIALLLWAGAGLLVMYMVNFGLQYIVEYYGHVLGAKIEYDMRRELFEHVQKLSFRYFDNTRTGHLMSRVVNDLFEISEFAHHAPEGFFIVCVTMLGSFLILLTINWQLSLITFLFVPFLLWFTLVRNKQLKKTFQAMRLTIADINAQVEDSITGIRLVKAYTNEAYEQEKFMQRNNDVFTVRKKALRIFGSYHSGINFMTNLIHLVVLIAGAGFIYLGRLTVGEFIGFLLYIALFFNPIRRIAMLTEMYQKGMAGFRRFTEVMDLEPDIVDAPDARQLGNVKGKIEFRNVTFRYNDKKQVLENISLTVPPGTTVAFVGPSGGGKTTLCSLIPRFYEVEQGSILIDGLDIRTVTQKSLRENVGIVQQDVFLFYDTIRANIAYGRINASDEEIIEAARKANAHEFITELEQGYDTYIGERGVKLSGGQKQRIAIARMFLKNPPILILDEATSALDNEAEYVIQQALNKLSRDRTTLVIAHRLATIRNADRIVVLTDEGIIEQGTHTALLKNEGLYARLYAAQFNGNLPDTIA</sequence>
<evidence type="ECO:0000313" key="11">
    <source>
        <dbReference type="EMBL" id="SCM83230.1"/>
    </source>
</evidence>
<dbReference type="Pfam" id="PF00005">
    <property type="entry name" value="ABC_tran"/>
    <property type="match status" value="1"/>
</dbReference>
<keyword evidence="7 8" id="KW-0472">Membrane</keyword>
<comment type="subcellular location">
    <subcellularLocation>
        <location evidence="1">Cell membrane</location>
        <topology evidence="1">Multi-pass membrane protein</topology>
    </subcellularLocation>
</comment>
<evidence type="ECO:0000259" key="10">
    <source>
        <dbReference type="PROSITE" id="PS50929"/>
    </source>
</evidence>
<dbReference type="GO" id="GO:0005886">
    <property type="term" value="C:plasma membrane"/>
    <property type="evidence" value="ECO:0007669"/>
    <property type="project" value="UniProtKB-SubCell"/>
</dbReference>
<keyword evidence="5 11" id="KW-0067">ATP-binding</keyword>
<evidence type="ECO:0000259" key="9">
    <source>
        <dbReference type="PROSITE" id="PS50893"/>
    </source>
</evidence>
<dbReference type="CDD" id="cd18549">
    <property type="entry name" value="ABC_6TM_YwjA_like"/>
    <property type="match status" value="1"/>
</dbReference>
<proteinExistence type="predicted"/>
<dbReference type="SUPFAM" id="SSF90123">
    <property type="entry name" value="ABC transporter transmembrane region"/>
    <property type="match status" value="1"/>
</dbReference>
<dbReference type="InterPro" id="IPR003593">
    <property type="entry name" value="AAA+_ATPase"/>
</dbReference>
<dbReference type="InterPro" id="IPR039421">
    <property type="entry name" value="Type_1_exporter"/>
</dbReference>
<evidence type="ECO:0000256" key="2">
    <source>
        <dbReference type="ARBA" id="ARBA00022448"/>
    </source>
</evidence>
<dbReference type="FunFam" id="3.40.50.300:FF:000287">
    <property type="entry name" value="Multidrug ABC transporter ATP-binding protein"/>
    <property type="match status" value="1"/>
</dbReference>
<gene>
    <name evidence="11" type="primary">ywjA</name>
    <name evidence="11" type="ORF">KL86SPO_70088</name>
</gene>
<keyword evidence="3 8" id="KW-0812">Transmembrane</keyword>
<dbReference type="PANTHER" id="PTHR43394">
    <property type="entry name" value="ATP-DEPENDENT PERMEASE MDL1, MITOCHONDRIAL"/>
    <property type="match status" value="1"/>
</dbReference>
<keyword evidence="2" id="KW-0813">Transport</keyword>
<dbReference type="CDD" id="cd03251">
    <property type="entry name" value="ABCC_MsbA"/>
    <property type="match status" value="1"/>
</dbReference>
<feature type="transmembrane region" description="Helical" evidence="8">
    <location>
        <begin position="12"/>
        <end position="33"/>
    </location>
</feature>